<evidence type="ECO:0000313" key="2">
    <source>
        <dbReference type="Proteomes" id="UP000070076"/>
    </source>
</evidence>
<gene>
    <name evidence="1" type="ORF">AKJ48_04140</name>
</gene>
<sequence length="104" mass="11942">MSKVDDELVEYVSRPTRSILSRKLVNYFRSMRSLARKLGGSEKTVRNWVKTDGSHPSNELTRKIIRASLKENPGLTLTILNNDLLKHQATIKRLFEQLSEDGDE</sequence>
<proteinExistence type="predicted"/>
<accession>A0A133V9S6</accession>
<protein>
    <recommendedName>
        <fullName evidence="3">HTH cro/C1-type domain-containing protein</fullName>
    </recommendedName>
</protein>
<keyword evidence="2" id="KW-1185">Reference proteome</keyword>
<evidence type="ECO:0000313" key="1">
    <source>
        <dbReference type="EMBL" id="KXB03186.1"/>
    </source>
</evidence>
<evidence type="ECO:0008006" key="3">
    <source>
        <dbReference type="Google" id="ProtNLM"/>
    </source>
</evidence>
<reference evidence="1 2" key="1">
    <citation type="journal article" date="2016" name="Sci. Rep.">
        <title>Metabolic traits of an uncultured archaeal lineage -MSBL1- from brine pools of the Red Sea.</title>
        <authorList>
            <person name="Mwirichia R."/>
            <person name="Alam I."/>
            <person name="Rashid M."/>
            <person name="Vinu M."/>
            <person name="Ba-Alawi W."/>
            <person name="Anthony Kamau A."/>
            <person name="Kamanda Ngugi D."/>
            <person name="Goker M."/>
            <person name="Klenk H.P."/>
            <person name="Bajic V."/>
            <person name="Stingl U."/>
        </authorList>
    </citation>
    <scope>NUCLEOTIDE SEQUENCE [LARGE SCALE GENOMIC DNA]</scope>
    <source>
        <strain evidence="1">SCGC-AAA261O19</strain>
    </source>
</reference>
<name>A0A133V9S6_9EURY</name>
<comment type="caution">
    <text evidence="1">The sequence shown here is derived from an EMBL/GenBank/DDBJ whole genome shotgun (WGS) entry which is preliminary data.</text>
</comment>
<organism evidence="1 2">
    <name type="scientific">candidate division MSBL1 archaeon SCGC-AAA261O19</name>
    <dbReference type="NCBI Taxonomy" id="1698277"/>
    <lineage>
        <taxon>Archaea</taxon>
        <taxon>Methanobacteriati</taxon>
        <taxon>Methanobacteriota</taxon>
        <taxon>candidate division MSBL1</taxon>
    </lineage>
</organism>
<dbReference type="AlphaFoldDB" id="A0A133V9S6"/>
<dbReference type="Proteomes" id="UP000070076">
    <property type="component" value="Unassembled WGS sequence"/>
</dbReference>
<dbReference type="EMBL" id="LHYB01000082">
    <property type="protein sequence ID" value="KXB03186.1"/>
    <property type="molecule type" value="Genomic_DNA"/>
</dbReference>